<dbReference type="Proteomes" id="UP000244867">
    <property type="component" value="Unassembled WGS sequence"/>
</dbReference>
<reference evidence="3 4" key="1">
    <citation type="submission" date="2018-03" db="EMBL/GenBank/DDBJ databases">
        <authorList>
            <person name="Keele B.F."/>
        </authorList>
    </citation>
    <scope>NUCLEOTIDE SEQUENCE [LARGE SCALE GENOMIC DNA]</scope>
    <source>
        <strain evidence="3 4">IB-3</strain>
    </source>
</reference>
<sequence>MNLRRYNLVLLLLGVALGAALAVLLAREPSGDEETEQGSAPYAEVERAATAEVQAFLGIDHELVDEQAQTVLDGATGDFEEQYAAQLDSLKQSARAQESTAVATVLEVGISEIDRASATVLVAADTEVTSKSTAGEPRTVPWRIQLQLVEQDGRWLTSGLRFVG</sequence>
<dbReference type="PANTHER" id="PTHR37042:SF4">
    <property type="entry name" value="OUTER MEMBRANE PROTEIN RV1973"/>
    <property type="match status" value="1"/>
</dbReference>
<evidence type="ECO:0008006" key="5">
    <source>
        <dbReference type="Google" id="ProtNLM"/>
    </source>
</evidence>
<proteinExistence type="predicted"/>
<protein>
    <recommendedName>
        <fullName evidence="5">Mce-associated membrane protein</fullName>
    </recommendedName>
</protein>
<comment type="caution">
    <text evidence="3">The sequence shown here is derived from an EMBL/GenBank/DDBJ whole genome shotgun (WGS) entry which is preliminary data.</text>
</comment>
<dbReference type="GO" id="GO:0016020">
    <property type="term" value="C:membrane"/>
    <property type="evidence" value="ECO:0007669"/>
    <property type="project" value="UniProtKB-SubCell"/>
</dbReference>
<keyword evidence="2" id="KW-0472">Membrane</keyword>
<evidence type="ECO:0000256" key="2">
    <source>
        <dbReference type="ARBA" id="ARBA00023136"/>
    </source>
</evidence>
<evidence type="ECO:0000256" key="1">
    <source>
        <dbReference type="ARBA" id="ARBA00004370"/>
    </source>
</evidence>
<accession>A0A2R7YW04</accession>
<dbReference type="PANTHER" id="PTHR37042">
    <property type="entry name" value="OUTER MEMBRANE PROTEIN RV1973"/>
    <property type="match status" value="1"/>
</dbReference>
<comment type="subcellular location">
    <subcellularLocation>
        <location evidence="1">Membrane</location>
    </subcellularLocation>
</comment>
<dbReference type="EMBL" id="PYXZ01000007">
    <property type="protein sequence ID" value="PUA80059.1"/>
    <property type="molecule type" value="Genomic_DNA"/>
</dbReference>
<keyword evidence="4" id="KW-1185">Reference proteome</keyword>
<evidence type="ECO:0000313" key="4">
    <source>
        <dbReference type="Proteomes" id="UP000244867"/>
    </source>
</evidence>
<organism evidence="3 4">
    <name type="scientific">Nocardioides currus</name>
    <dbReference type="NCBI Taxonomy" id="2133958"/>
    <lineage>
        <taxon>Bacteria</taxon>
        <taxon>Bacillati</taxon>
        <taxon>Actinomycetota</taxon>
        <taxon>Actinomycetes</taxon>
        <taxon>Propionibacteriales</taxon>
        <taxon>Nocardioidaceae</taxon>
        <taxon>Nocardioides</taxon>
    </lineage>
</organism>
<dbReference type="AlphaFoldDB" id="A0A2R7YW04"/>
<evidence type="ECO:0000313" key="3">
    <source>
        <dbReference type="EMBL" id="PUA80059.1"/>
    </source>
</evidence>
<gene>
    <name evidence="3" type="ORF">C7S10_16030</name>
</gene>
<name>A0A2R7YW04_9ACTN</name>